<evidence type="ECO:0000256" key="2">
    <source>
        <dbReference type="ARBA" id="ARBA00022679"/>
    </source>
</evidence>
<keyword evidence="9" id="KW-1185">Reference proteome</keyword>
<dbReference type="Proteomes" id="UP001597079">
    <property type="component" value="Unassembled WGS sequence"/>
</dbReference>
<comment type="function">
    <text evidence="4 5 6">Catalyzes the transfer of endogenously produced octanoic acid from octanoyl-acyl-carrier-protein onto the lipoyl domains of lipoate-dependent enzymes. Lipoyl-ACP can also act as a substrate although octanoyl-ACP is likely to be the physiological substrate.</text>
</comment>
<comment type="caution">
    <text evidence="8">The sequence shown here is derived from an EMBL/GenBank/DDBJ whole genome shotgun (WGS) entry which is preliminary data.</text>
</comment>
<proteinExistence type="inferred from homology"/>
<dbReference type="SUPFAM" id="SSF55681">
    <property type="entry name" value="Class II aaRS and biotin synthetases"/>
    <property type="match status" value="1"/>
</dbReference>
<dbReference type="HAMAP" id="MF_00013">
    <property type="entry name" value="LipB"/>
    <property type="match status" value="1"/>
</dbReference>
<dbReference type="GO" id="GO:0033819">
    <property type="term" value="F:lipoyl(octanoyl) transferase activity"/>
    <property type="evidence" value="ECO:0007669"/>
    <property type="project" value="UniProtKB-EC"/>
</dbReference>
<evidence type="ECO:0000256" key="1">
    <source>
        <dbReference type="ARBA" id="ARBA00004821"/>
    </source>
</evidence>
<evidence type="ECO:0000256" key="4">
    <source>
        <dbReference type="ARBA" id="ARBA00024732"/>
    </source>
</evidence>
<sequence>MTAERAIEWIDLGHMHYDEALERQLARSRALLAEQDNQQTIYMVEHPPTITIGRNGTTDNIVASEAFLEENGFTVRHVDRGGDVTYHGPGQLVVYPVLHLAPWNNDVKAYVRNLEESVIRSLATVNIHATRHADYPGVWVGDAKICAVGARVQKRPSGEFVTYHGIALNLNTNLDHFSTIVPCGIRDKEVTSVAKELGEAVDFSDWQTRVKAAFIEVFNEQGLYQNERKV</sequence>
<dbReference type="Gene3D" id="3.30.930.10">
    <property type="entry name" value="Bira Bifunctional Protein, Domain 2"/>
    <property type="match status" value="1"/>
</dbReference>
<feature type="active site" description="Acyl-thioester intermediate" evidence="5">
    <location>
        <position position="183"/>
    </location>
</feature>
<protein>
    <recommendedName>
        <fullName evidence="5 6">Octanoyltransferase</fullName>
        <ecNumber evidence="5 6">2.3.1.181</ecNumber>
    </recommendedName>
    <alternativeName>
        <fullName evidence="5">Lipoate-protein ligase B</fullName>
    </alternativeName>
    <alternativeName>
        <fullName evidence="5">Lipoyl/octanoyl transferase</fullName>
    </alternativeName>
    <alternativeName>
        <fullName evidence="5">Octanoyl-[acyl-carrier-protein]-protein N-octanoyltransferase</fullName>
    </alternativeName>
</protein>
<organism evidence="8 9">
    <name type="scientific">Alicyclobacillus fodiniaquatilis</name>
    <dbReference type="NCBI Taxonomy" id="1661150"/>
    <lineage>
        <taxon>Bacteria</taxon>
        <taxon>Bacillati</taxon>
        <taxon>Bacillota</taxon>
        <taxon>Bacilli</taxon>
        <taxon>Bacillales</taxon>
        <taxon>Alicyclobacillaceae</taxon>
        <taxon>Alicyclobacillus</taxon>
    </lineage>
</organism>
<feature type="binding site" evidence="5">
    <location>
        <begin position="80"/>
        <end position="87"/>
    </location>
    <ligand>
        <name>substrate</name>
    </ligand>
</feature>
<dbReference type="PANTHER" id="PTHR10993">
    <property type="entry name" value="OCTANOYLTRANSFERASE"/>
    <property type="match status" value="1"/>
</dbReference>
<evidence type="ECO:0000256" key="5">
    <source>
        <dbReference type="HAMAP-Rule" id="MF_00013"/>
    </source>
</evidence>
<dbReference type="PROSITE" id="PS01313">
    <property type="entry name" value="LIPB"/>
    <property type="match status" value="1"/>
</dbReference>
<evidence type="ECO:0000259" key="7">
    <source>
        <dbReference type="PROSITE" id="PS51733"/>
    </source>
</evidence>
<evidence type="ECO:0000256" key="3">
    <source>
        <dbReference type="ARBA" id="ARBA00023315"/>
    </source>
</evidence>
<accession>A0ABW4JFA9</accession>
<name>A0ABW4JFA9_9BACL</name>
<reference evidence="9" key="1">
    <citation type="journal article" date="2019" name="Int. J. Syst. Evol. Microbiol.">
        <title>The Global Catalogue of Microorganisms (GCM) 10K type strain sequencing project: providing services to taxonomists for standard genome sequencing and annotation.</title>
        <authorList>
            <consortium name="The Broad Institute Genomics Platform"/>
            <consortium name="The Broad Institute Genome Sequencing Center for Infectious Disease"/>
            <person name="Wu L."/>
            <person name="Ma J."/>
        </authorList>
    </citation>
    <scope>NUCLEOTIDE SEQUENCE [LARGE SCALE GENOMIC DNA]</scope>
    <source>
        <strain evidence="9">CGMCC 1.12286</strain>
    </source>
</reference>
<comment type="subcellular location">
    <subcellularLocation>
        <location evidence="5">Cytoplasm</location>
    </subcellularLocation>
</comment>
<evidence type="ECO:0000256" key="6">
    <source>
        <dbReference type="PIRNR" id="PIRNR016262"/>
    </source>
</evidence>
<dbReference type="PANTHER" id="PTHR10993:SF7">
    <property type="entry name" value="LIPOYLTRANSFERASE 2, MITOCHONDRIAL-RELATED"/>
    <property type="match status" value="1"/>
</dbReference>
<dbReference type="InterPro" id="IPR004143">
    <property type="entry name" value="BPL_LPL_catalytic"/>
</dbReference>
<keyword evidence="5" id="KW-0963">Cytoplasm</keyword>
<gene>
    <name evidence="5 8" type="primary">lipB</name>
    <name evidence="8" type="ORF">ACFSB2_10325</name>
</gene>
<dbReference type="PIRSF" id="PIRSF016262">
    <property type="entry name" value="LPLase"/>
    <property type="match status" value="1"/>
</dbReference>
<feature type="binding site" evidence="5">
    <location>
        <begin position="147"/>
        <end position="149"/>
    </location>
    <ligand>
        <name>substrate</name>
    </ligand>
</feature>
<comment type="pathway">
    <text evidence="1 5 6">Protein modification; protein lipoylation via endogenous pathway; protein N(6)-(lipoyl)lysine from octanoyl-[acyl-carrier-protein]: step 1/2.</text>
</comment>
<feature type="binding site" evidence="5">
    <location>
        <begin position="165"/>
        <end position="167"/>
    </location>
    <ligand>
        <name>substrate</name>
    </ligand>
</feature>
<dbReference type="InterPro" id="IPR000544">
    <property type="entry name" value="Octanoyltransferase"/>
</dbReference>
<comment type="similarity">
    <text evidence="5 6">Belongs to the LipB family.</text>
</comment>
<comment type="catalytic activity">
    <reaction evidence="5 6">
        <text>octanoyl-[ACP] + L-lysyl-[protein] = N(6)-octanoyl-L-lysyl-[protein] + holo-[ACP] + H(+)</text>
        <dbReference type="Rhea" id="RHEA:17665"/>
        <dbReference type="Rhea" id="RHEA-COMP:9636"/>
        <dbReference type="Rhea" id="RHEA-COMP:9685"/>
        <dbReference type="Rhea" id="RHEA-COMP:9752"/>
        <dbReference type="Rhea" id="RHEA-COMP:9928"/>
        <dbReference type="ChEBI" id="CHEBI:15378"/>
        <dbReference type="ChEBI" id="CHEBI:29969"/>
        <dbReference type="ChEBI" id="CHEBI:64479"/>
        <dbReference type="ChEBI" id="CHEBI:78463"/>
        <dbReference type="ChEBI" id="CHEBI:78809"/>
        <dbReference type="EC" id="2.3.1.181"/>
    </reaction>
</comment>
<dbReference type="RefSeq" id="WP_377942949.1">
    <property type="nucleotide sequence ID" value="NZ_JBHUCX010000024.1"/>
</dbReference>
<feature type="domain" description="BPL/LPL catalytic" evidence="7">
    <location>
        <begin position="35"/>
        <end position="222"/>
    </location>
</feature>
<dbReference type="NCBIfam" id="NF010925">
    <property type="entry name" value="PRK14345.1"/>
    <property type="match status" value="1"/>
</dbReference>
<dbReference type="EMBL" id="JBHUCX010000024">
    <property type="protein sequence ID" value="MFD1675089.1"/>
    <property type="molecule type" value="Genomic_DNA"/>
</dbReference>
<dbReference type="InterPro" id="IPR045864">
    <property type="entry name" value="aa-tRNA-synth_II/BPL/LPL"/>
</dbReference>
<evidence type="ECO:0000313" key="9">
    <source>
        <dbReference type="Proteomes" id="UP001597079"/>
    </source>
</evidence>
<keyword evidence="2 5" id="KW-0808">Transferase</keyword>
<dbReference type="NCBIfam" id="TIGR00214">
    <property type="entry name" value="lipB"/>
    <property type="match status" value="1"/>
</dbReference>
<feature type="site" description="Lowers pKa of active site Cys" evidence="5">
    <location>
        <position position="144"/>
    </location>
</feature>
<dbReference type="Pfam" id="PF21948">
    <property type="entry name" value="LplA-B_cat"/>
    <property type="match status" value="1"/>
</dbReference>
<comment type="miscellaneous">
    <text evidence="5">In the reaction, the free carboxyl group of octanoic acid is attached via an amide linkage to the epsilon-amino group of a specific lysine residue of lipoyl domains of lipoate-dependent enzymes.</text>
</comment>
<evidence type="ECO:0000313" key="8">
    <source>
        <dbReference type="EMBL" id="MFD1675089.1"/>
    </source>
</evidence>
<dbReference type="EC" id="2.3.1.181" evidence="5 6"/>
<keyword evidence="3 5" id="KW-0012">Acyltransferase</keyword>
<dbReference type="CDD" id="cd16444">
    <property type="entry name" value="LipB"/>
    <property type="match status" value="1"/>
</dbReference>
<dbReference type="PROSITE" id="PS51733">
    <property type="entry name" value="BPL_LPL_CATALYTIC"/>
    <property type="match status" value="1"/>
</dbReference>
<dbReference type="InterPro" id="IPR020605">
    <property type="entry name" value="Octanoyltransferase_CS"/>
</dbReference>